<dbReference type="OrthoDB" id="5297549at2759"/>
<comment type="similarity">
    <text evidence="1">Belongs to the asteroid family.</text>
</comment>
<dbReference type="VEuPathDB" id="FungiDB:AAP_00869"/>
<organism evidence="3 4">
    <name type="scientific">Ascosphaera apis ARSEF 7405</name>
    <dbReference type="NCBI Taxonomy" id="392613"/>
    <lineage>
        <taxon>Eukaryota</taxon>
        <taxon>Fungi</taxon>
        <taxon>Dikarya</taxon>
        <taxon>Ascomycota</taxon>
        <taxon>Pezizomycotina</taxon>
        <taxon>Eurotiomycetes</taxon>
        <taxon>Eurotiomycetidae</taxon>
        <taxon>Onygenales</taxon>
        <taxon>Ascosphaeraceae</taxon>
        <taxon>Ascosphaera</taxon>
    </lineage>
</organism>
<evidence type="ECO:0000313" key="4">
    <source>
        <dbReference type="Proteomes" id="UP000242877"/>
    </source>
</evidence>
<evidence type="ECO:0000256" key="1">
    <source>
        <dbReference type="ARBA" id="ARBA00007398"/>
    </source>
</evidence>
<dbReference type="EMBL" id="AZGZ01000002">
    <property type="protein sequence ID" value="KZZ97226.1"/>
    <property type="molecule type" value="Genomic_DNA"/>
</dbReference>
<dbReference type="InterPro" id="IPR039436">
    <property type="entry name" value="Asteroid_dom"/>
</dbReference>
<dbReference type="Gene3D" id="3.40.50.1010">
    <property type="entry name" value="5'-nuclease"/>
    <property type="match status" value="1"/>
</dbReference>
<protein>
    <recommendedName>
        <fullName evidence="2">Asteroid domain-containing protein</fullName>
    </recommendedName>
</protein>
<dbReference type="Proteomes" id="UP000242877">
    <property type="component" value="Unassembled WGS sequence"/>
</dbReference>
<dbReference type="AlphaFoldDB" id="A0A168D0A6"/>
<keyword evidence="4" id="KW-1185">Reference proteome</keyword>
<accession>A0A168D0A6</accession>
<proteinExistence type="inferred from homology"/>
<dbReference type="SUPFAM" id="SSF88723">
    <property type="entry name" value="PIN domain-like"/>
    <property type="match status" value="1"/>
</dbReference>
<dbReference type="InterPro" id="IPR026832">
    <property type="entry name" value="Asteroid"/>
</dbReference>
<feature type="domain" description="Asteroid" evidence="2">
    <location>
        <begin position="157"/>
        <end position="409"/>
    </location>
</feature>
<name>A0A168D0A6_9EURO</name>
<gene>
    <name evidence="3" type="ORF">AAP_00869</name>
</gene>
<dbReference type="Pfam" id="PF12813">
    <property type="entry name" value="XPG_I_2"/>
    <property type="match status" value="1"/>
</dbReference>
<comment type="caution">
    <text evidence="3">The sequence shown here is derived from an EMBL/GenBank/DDBJ whole genome shotgun (WGS) entry which is preliminary data.</text>
</comment>
<evidence type="ECO:0000313" key="3">
    <source>
        <dbReference type="EMBL" id="KZZ97226.1"/>
    </source>
</evidence>
<dbReference type="PANTHER" id="PTHR15665:SF1">
    <property type="entry name" value="PROTEIN ASTEROID HOMOLOG 1"/>
    <property type="match status" value="1"/>
</dbReference>
<dbReference type="PANTHER" id="PTHR15665">
    <property type="entry name" value="ASTEROID PROTEIN"/>
    <property type="match status" value="1"/>
</dbReference>
<dbReference type="InterPro" id="IPR029060">
    <property type="entry name" value="PIN-like_dom_sf"/>
</dbReference>
<sequence length="612" mass="68451">MGIPSLTKHIREFGETVSLGNKHNGDIPQITSVVIDGPSLVFHIYNTLRSLADTRCNALEAQPTCEEVSIGFLQYIVYLLSVGVQIEKIYFDGALPLSKRETRLSRLEKMRANAEAFYNKTTGGFPKSSCRVQLNVHPDQLFSPSATAAKLLSVSRTSFIVASVIEDLKNRWTSDAIRNLIPNPPNSCLKSKTSVFRDLAEIVYGEADVCCAAFARKHGSSVLSQDSDLFLHDLGCASLIFLDSLTLTESGLLAREWRPSTISKRLGLKSVQHLGFEIKRDPSASLATLVQRSKRVHDTQASCEFATFLKEYDVQAEFDVQDLQIFDPRASELYAQFRLQQFVDESGSPHMFLPILLENYTRSTACAQGSEIRVTAYSLLNQSLPSELRRSSVIEYMRRGSRVAAVEVPLLPTDLILEYLQCILDKVVAVQQICDGGCSSIYFWKVFALCELFSSSPKDRIGLLLLKRYLETGKSGDNLQWNDIHMLAQLEAILYSMKILATFATLALSSLEGDLKILTTRCTKSLGTLSSVQTVAMANIRQPLATRLAEAICSMIGGQDDELRQANNRQNIKRKQKRRRGHTDSARVWYDRRCPDNKTRSNMNAFDILQSD</sequence>
<evidence type="ECO:0000259" key="2">
    <source>
        <dbReference type="Pfam" id="PF12813"/>
    </source>
</evidence>
<reference evidence="3 4" key="1">
    <citation type="journal article" date="2016" name="Genome Biol. Evol.">
        <title>Divergent and convergent evolution of fungal pathogenicity.</title>
        <authorList>
            <person name="Shang Y."/>
            <person name="Xiao G."/>
            <person name="Zheng P."/>
            <person name="Cen K."/>
            <person name="Zhan S."/>
            <person name="Wang C."/>
        </authorList>
    </citation>
    <scope>NUCLEOTIDE SEQUENCE [LARGE SCALE GENOMIC DNA]</scope>
    <source>
        <strain evidence="3 4">ARSEF 7405</strain>
    </source>
</reference>